<dbReference type="PROSITE" id="PS50106">
    <property type="entry name" value="PDZ"/>
    <property type="match status" value="1"/>
</dbReference>
<dbReference type="InterPro" id="IPR001478">
    <property type="entry name" value="PDZ"/>
</dbReference>
<sequence length="122" mass="13485">MRDSVEFPVTLFRGSRGFGFSIRGGQEFNRMPLVVLRIADGGAAQMDGHLKVGDELVEINGYSTIGMSHGQAIEIIQRGGNTMRLIVRRRSPRVKQSLEQQMSNGLTRVIDSRTNAGKLILL</sequence>
<dbReference type="Pfam" id="PF00595">
    <property type="entry name" value="PDZ"/>
    <property type="match status" value="1"/>
</dbReference>
<dbReference type="EMBL" id="UZAL01041800">
    <property type="protein sequence ID" value="VDP79066.1"/>
    <property type="molecule type" value="Genomic_DNA"/>
</dbReference>
<dbReference type="PANTHER" id="PTHR10316:SF40">
    <property type="entry name" value="LD27118P"/>
    <property type="match status" value="1"/>
</dbReference>
<proteinExistence type="predicted"/>
<dbReference type="Gene3D" id="2.30.42.10">
    <property type="match status" value="1"/>
</dbReference>
<reference evidence="1 2" key="1">
    <citation type="submission" date="2018-11" db="EMBL/GenBank/DDBJ databases">
        <authorList>
            <consortium name="Pathogen Informatics"/>
        </authorList>
    </citation>
    <scope>NUCLEOTIDE SEQUENCE [LARGE SCALE GENOMIC DNA]</scope>
    <source>
        <strain>Denwood</strain>
        <strain evidence="2">Zambia</strain>
    </source>
</reference>
<dbReference type="SMART" id="SM00228">
    <property type="entry name" value="PDZ"/>
    <property type="match status" value="1"/>
</dbReference>
<dbReference type="PANTHER" id="PTHR10316">
    <property type="entry name" value="MEMBRANE ASSOCIATED GUANYLATE KINASE-RELATED"/>
    <property type="match status" value="1"/>
</dbReference>
<dbReference type="SUPFAM" id="SSF50156">
    <property type="entry name" value="PDZ domain-like"/>
    <property type="match status" value="1"/>
</dbReference>
<dbReference type="GO" id="GO:0005737">
    <property type="term" value="C:cytoplasm"/>
    <property type="evidence" value="ECO:0007669"/>
    <property type="project" value="TreeGrafter"/>
</dbReference>
<dbReference type="STRING" id="31246.A0A183PXT1"/>
<evidence type="ECO:0000313" key="1">
    <source>
        <dbReference type="EMBL" id="VDP79066.1"/>
    </source>
</evidence>
<gene>
    <name evidence="1" type="ORF">SMTD_LOCUS19167</name>
</gene>
<organism evidence="1 2">
    <name type="scientific">Schistosoma mattheei</name>
    <dbReference type="NCBI Taxonomy" id="31246"/>
    <lineage>
        <taxon>Eukaryota</taxon>
        <taxon>Metazoa</taxon>
        <taxon>Spiralia</taxon>
        <taxon>Lophotrochozoa</taxon>
        <taxon>Platyhelminthes</taxon>
        <taxon>Trematoda</taxon>
        <taxon>Digenea</taxon>
        <taxon>Strigeidida</taxon>
        <taxon>Schistosomatoidea</taxon>
        <taxon>Schistosomatidae</taxon>
        <taxon>Schistosoma</taxon>
    </lineage>
</organism>
<name>A0A183PXT1_9TREM</name>
<evidence type="ECO:0000313" key="2">
    <source>
        <dbReference type="Proteomes" id="UP000269396"/>
    </source>
</evidence>
<protein>
    <submittedName>
        <fullName evidence="1">Uncharacterized protein</fullName>
    </submittedName>
</protein>
<dbReference type="Proteomes" id="UP000269396">
    <property type="component" value="Unassembled WGS sequence"/>
</dbReference>
<dbReference type="CDD" id="cd06735">
    <property type="entry name" value="PDZ5_MAGI-1_3-like"/>
    <property type="match status" value="1"/>
</dbReference>
<dbReference type="AlphaFoldDB" id="A0A183PXT1"/>
<dbReference type="InterPro" id="IPR036034">
    <property type="entry name" value="PDZ_sf"/>
</dbReference>
<dbReference type="GO" id="GO:0007165">
    <property type="term" value="P:signal transduction"/>
    <property type="evidence" value="ECO:0007669"/>
    <property type="project" value="TreeGrafter"/>
</dbReference>
<accession>A0A183PXT1</accession>
<keyword evidence="2" id="KW-1185">Reference proteome</keyword>